<dbReference type="PANTHER" id="PTHR43130">
    <property type="entry name" value="ARAC-FAMILY TRANSCRIPTIONAL REGULATOR"/>
    <property type="match status" value="1"/>
</dbReference>
<dbReference type="STRING" id="1284197.S7ZWP3"/>
<comment type="caution">
    <text evidence="4">The sequence shown here is derived from an EMBL/GenBank/DDBJ whole genome shotgun (WGS) entry which is preliminary data.</text>
</comment>
<dbReference type="SUPFAM" id="SSF52317">
    <property type="entry name" value="Class I glutamine amidotransferase-like"/>
    <property type="match status" value="1"/>
</dbReference>
<evidence type="ECO:0000313" key="4">
    <source>
        <dbReference type="EMBL" id="EPS35180.1"/>
    </source>
</evidence>
<keyword evidence="2" id="KW-0732">Signal</keyword>
<organism evidence="4 5">
    <name type="scientific">Dactylellina haptotyla (strain CBS 200.50)</name>
    <name type="common">Nematode-trapping fungus</name>
    <name type="synonym">Monacrosporium haptotylum</name>
    <dbReference type="NCBI Taxonomy" id="1284197"/>
    <lineage>
        <taxon>Eukaryota</taxon>
        <taxon>Fungi</taxon>
        <taxon>Dikarya</taxon>
        <taxon>Ascomycota</taxon>
        <taxon>Pezizomycotina</taxon>
        <taxon>Orbiliomycetes</taxon>
        <taxon>Orbiliales</taxon>
        <taxon>Orbiliaceae</taxon>
        <taxon>Dactylellina</taxon>
    </lineage>
</organism>
<dbReference type="HOGENOM" id="CLU_000445_44_8_1"/>
<protein>
    <recommendedName>
        <fullName evidence="3">DJ-1/PfpI domain-containing protein</fullName>
    </recommendedName>
</protein>
<dbReference type="InterPro" id="IPR052158">
    <property type="entry name" value="INH-QAR"/>
</dbReference>
<dbReference type="eggNOG" id="ENOG502S46I">
    <property type="taxonomic scope" value="Eukaryota"/>
</dbReference>
<dbReference type="OMA" id="IEYAPHL"/>
<keyword evidence="5" id="KW-1185">Reference proteome</keyword>
<evidence type="ECO:0000313" key="5">
    <source>
        <dbReference type="Proteomes" id="UP000015100"/>
    </source>
</evidence>
<feature type="compositionally biased region" description="Polar residues" evidence="1">
    <location>
        <begin position="79"/>
        <end position="102"/>
    </location>
</feature>
<dbReference type="Gene3D" id="3.40.50.880">
    <property type="match status" value="1"/>
</dbReference>
<dbReference type="PANTHER" id="PTHR43130:SF15">
    <property type="entry name" value="THIJ_PFPI FAMILY PROTEIN (AFU_ORTHOLOGUE AFUA_5G14240)"/>
    <property type="match status" value="1"/>
</dbReference>
<feature type="region of interest" description="Disordered" evidence="1">
    <location>
        <begin position="70"/>
        <end position="103"/>
    </location>
</feature>
<dbReference type="Pfam" id="PF01965">
    <property type="entry name" value="DJ-1_PfpI"/>
    <property type="match status" value="1"/>
</dbReference>
<reference evidence="4 5" key="1">
    <citation type="journal article" date="2013" name="PLoS Genet.">
        <title>Genomic mechanisms accounting for the adaptation to parasitism in nematode-trapping fungi.</title>
        <authorList>
            <person name="Meerupati T."/>
            <person name="Andersson K.M."/>
            <person name="Friman E."/>
            <person name="Kumar D."/>
            <person name="Tunlid A."/>
            <person name="Ahren D."/>
        </authorList>
    </citation>
    <scope>NUCLEOTIDE SEQUENCE [LARGE SCALE GENOMIC DNA]</scope>
    <source>
        <strain evidence="4 5">CBS 200.50</strain>
    </source>
</reference>
<sequence length="338" mass="36761">MTYLHLQLLLFVSSSLMSGMAIAAPQIQPGTMNLGVPGQITRNQGVPQRPAINQTPQIQNVVIPQQPIQTQNNMPVPQPTQDKSTPKQQKPDMTNGTQTSVPATDKPISFGIVLFPGYEPLDVMGPLQILFRLSMSKSIKLSVIAAQKGPVSAQPDAPQLKGRILAAPQMIATNTFEDAPELDILLIPGGWGMLILADNVDASLQKFIKERYPKLQNLMSVCTGAIALAKSGLLKGKQATTNKSAYDEITTKYSDGIKWVPNARWTEDGKIWTSSGVAAGIDMTYAFFNKTYGPEVMKKVMNDMEYAPHTNSRYDPFSVVFNVRGAAASNADECPKPL</sequence>
<dbReference type="OrthoDB" id="543156at2759"/>
<gene>
    <name evidence="4" type="ORF">H072_11552</name>
</gene>
<dbReference type="InterPro" id="IPR029062">
    <property type="entry name" value="Class_I_gatase-like"/>
</dbReference>
<dbReference type="CDD" id="cd03139">
    <property type="entry name" value="GATase1_PfpI_2"/>
    <property type="match status" value="1"/>
</dbReference>
<evidence type="ECO:0000259" key="3">
    <source>
        <dbReference type="Pfam" id="PF01965"/>
    </source>
</evidence>
<evidence type="ECO:0000256" key="2">
    <source>
        <dbReference type="SAM" id="SignalP"/>
    </source>
</evidence>
<accession>S7ZWP3</accession>
<name>S7ZWP3_DACHA</name>
<feature type="domain" description="DJ-1/PfpI" evidence="3">
    <location>
        <begin position="112"/>
        <end position="287"/>
    </location>
</feature>
<dbReference type="Proteomes" id="UP000015100">
    <property type="component" value="Unassembled WGS sequence"/>
</dbReference>
<feature type="chain" id="PRO_5004560056" description="DJ-1/PfpI domain-containing protein" evidence="2">
    <location>
        <begin position="24"/>
        <end position="338"/>
    </location>
</feature>
<evidence type="ECO:0000256" key="1">
    <source>
        <dbReference type="SAM" id="MobiDB-lite"/>
    </source>
</evidence>
<dbReference type="EMBL" id="AQGS01001233">
    <property type="protein sequence ID" value="EPS35180.1"/>
    <property type="molecule type" value="Genomic_DNA"/>
</dbReference>
<dbReference type="AlphaFoldDB" id="S7ZWP3"/>
<dbReference type="InterPro" id="IPR002818">
    <property type="entry name" value="DJ-1/PfpI"/>
</dbReference>
<feature type="signal peptide" evidence="2">
    <location>
        <begin position="1"/>
        <end position="23"/>
    </location>
</feature>
<proteinExistence type="predicted"/>
<reference evidence="5" key="2">
    <citation type="submission" date="2013-04" db="EMBL/GenBank/DDBJ databases">
        <title>Genomic mechanisms accounting for the adaptation to parasitism in nematode-trapping fungi.</title>
        <authorList>
            <person name="Ahren D.G."/>
        </authorList>
    </citation>
    <scope>NUCLEOTIDE SEQUENCE [LARGE SCALE GENOMIC DNA]</scope>
    <source>
        <strain evidence="5">CBS 200.50</strain>
    </source>
</reference>